<dbReference type="AlphaFoldDB" id="A0A550BSW6"/>
<feature type="compositionally biased region" description="Low complexity" evidence="1">
    <location>
        <begin position="415"/>
        <end position="424"/>
    </location>
</feature>
<protein>
    <submittedName>
        <fullName evidence="2">Uncharacterized protein</fullName>
    </submittedName>
</protein>
<name>A0A550BSW6_9AGAR</name>
<accession>A0A550BSW6</accession>
<feature type="region of interest" description="Disordered" evidence="1">
    <location>
        <begin position="406"/>
        <end position="460"/>
    </location>
</feature>
<keyword evidence="3" id="KW-1185">Reference proteome</keyword>
<organism evidence="2 3">
    <name type="scientific">Schizophyllum amplum</name>
    <dbReference type="NCBI Taxonomy" id="97359"/>
    <lineage>
        <taxon>Eukaryota</taxon>
        <taxon>Fungi</taxon>
        <taxon>Dikarya</taxon>
        <taxon>Basidiomycota</taxon>
        <taxon>Agaricomycotina</taxon>
        <taxon>Agaricomycetes</taxon>
        <taxon>Agaricomycetidae</taxon>
        <taxon>Agaricales</taxon>
        <taxon>Schizophyllaceae</taxon>
        <taxon>Schizophyllum</taxon>
    </lineage>
</organism>
<sequence>MSSSGFKTRKMRNEIIENQRPGHTDPVPPVPVNLLRFFAESCVSEGNIPILQDEFRAFVEVVGLTRSPFSKIDPKIEPKKEVYRRIVYLMQKDRTRRAKESRVWQRNVKRGKHFRGRDQGQRLRGYTRPDQSCRLSVSGMRIENSVEKVAAMVAMDRIPLFFRVDERSRRRKLERLEQLVNMADRKRPAADVEREKSNLGTLAVRPGACGMLGQMGLQKQDDIKAAPPATRKRKAVDDDDELAEALDKSRKVTVMDIGRARQLELAQSTPFNSKPARASYWRSSVFEGTHFVDRDQLIGFVENSITSSSKPQPRASFSSKVSMAFSSKTGVYRFIFEDRPTFSPRTSELTVHDTGSPSTLVTDRTNVATGLRSIFSPPARVRYPRHRLAFRILGALGFVKAAPDPAPSLIEQEDGASTSTSSRDGGTDSDTDAEILMHSVGRGPPGPGKDGGAQRLDTNPITGHPYCPFAPPTIANATSDFSSNAAAPGLALSLLKSILPEFRPAACSLCVYIIEPSPHFPETKLYICQAGVRQEVHTVSSALPSSAFYATLLPSRPRRHMLVWSLMSGSESDDVSPKEKTERLPAFQEHSPVYRGADLDAERTKVAIIQFALATICGEYLDDRCVLADMHDALADERCRVCRVEELEAAVRRRDRELDVELRLGESSARGVRAGNASAEAVQYATQCDLVAAQLNTLSAGHADQLRDAEETRWENIEGRTYRRDGSSLMPRSILHEEQGPELSQSVWCASPAVPGASASRVSAECTF</sequence>
<comment type="caution">
    <text evidence="2">The sequence shown here is derived from an EMBL/GenBank/DDBJ whole genome shotgun (WGS) entry which is preliminary data.</text>
</comment>
<evidence type="ECO:0000256" key="1">
    <source>
        <dbReference type="SAM" id="MobiDB-lite"/>
    </source>
</evidence>
<reference evidence="2 3" key="1">
    <citation type="journal article" date="2019" name="New Phytol.">
        <title>Comparative genomics reveals unique wood-decay strategies and fruiting body development in the Schizophyllaceae.</title>
        <authorList>
            <person name="Almasi E."/>
            <person name="Sahu N."/>
            <person name="Krizsan K."/>
            <person name="Balint B."/>
            <person name="Kovacs G.M."/>
            <person name="Kiss B."/>
            <person name="Cseklye J."/>
            <person name="Drula E."/>
            <person name="Henrissat B."/>
            <person name="Nagy I."/>
            <person name="Chovatia M."/>
            <person name="Adam C."/>
            <person name="LaButti K."/>
            <person name="Lipzen A."/>
            <person name="Riley R."/>
            <person name="Grigoriev I.V."/>
            <person name="Nagy L.G."/>
        </authorList>
    </citation>
    <scope>NUCLEOTIDE SEQUENCE [LARGE SCALE GENOMIC DNA]</scope>
    <source>
        <strain evidence="2 3">NL-1724</strain>
    </source>
</reference>
<gene>
    <name evidence="2" type="ORF">BD626DRAFT_542069</name>
</gene>
<dbReference type="EMBL" id="VDMD01000106">
    <property type="protein sequence ID" value="TRM55635.1"/>
    <property type="molecule type" value="Genomic_DNA"/>
</dbReference>
<dbReference type="Proteomes" id="UP000320762">
    <property type="component" value="Unassembled WGS sequence"/>
</dbReference>
<proteinExistence type="predicted"/>
<evidence type="ECO:0000313" key="3">
    <source>
        <dbReference type="Proteomes" id="UP000320762"/>
    </source>
</evidence>
<evidence type="ECO:0000313" key="2">
    <source>
        <dbReference type="EMBL" id="TRM55635.1"/>
    </source>
</evidence>